<accession>A0A4U8TLB2</accession>
<gene>
    <name evidence="1" type="ORF">LS65_006570</name>
</gene>
<dbReference type="AlphaFoldDB" id="A0A4U8TLB2"/>
<sequence>MKYSLGSLVLFTKYCKSAGRKEHRLFDAITIRKNHKKIDKLISQTQNNYPLILSRIRTRVAGGGVSALASSFF</sequence>
<protein>
    <submittedName>
        <fullName evidence="1">Uncharacterized protein</fullName>
    </submittedName>
</protein>
<dbReference type="Proteomes" id="UP000029707">
    <property type="component" value="Unassembled WGS sequence"/>
</dbReference>
<keyword evidence="2" id="KW-1185">Reference proteome</keyword>
<dbReference type="RefSeq" id="WP_138129799.1">
    <property type="nucleotide sequence ID" value="NZ_CAOOBM010000014.1"/>
</dbReference>
<dbReference type="EMBL" id="JRMQ02000008">
    <property type="protein sequence ID" value="TLE01271.1"/>
    <property type="molecule type" value="Genomic_DNA"/>
</dbReference>
<name>A0A4U8TLB2_9HELI</name>
<proteinExistence type="predicted"/>
<comment type="caution">
    <text evidence="1">The sequence shown here is derived from an EMBL/GenBank/DDBJ whole genome shotgun (WGS) entry which is preliminary data.</text>
</comment>
<evidence type="ECO:0000313" key="1">
    <source>
        <dbReference type="EMBL" id="TLE01271.1"/>
    </source>
</evidence>
<organism evidence="1 2">
    <name type="scientific">Helicobacter japonicus</name>
    <dbReference type="NCBI Taxonomy" id="425400"/>
    <lineage>
        <taxon>Bacteria</taxon>
        <taxon>Pseudomonadati</taxon>
        <taxon>Campylobacterota</taxon>
        <taxon>Epsilonproteobacteria</taxon>
        <taxon>Campylobacterales</taxon>
        <taxon>Helicobacteraceae</taxon>
        <taxon>Helicobacter</taxon>
    </lineage>
</organism>
<reference evidence="1 2" key="1">
    <citation type="journal article" date="2014" name="Genome Announc.">
        <title>Draft genome sequences of eight enterohepatic helicobacter species isolated from both laboratory and wild rodents.</title>
        <authorList>
            <person name="Sheh A."/>
            <person name="Shen Z."/>
            <person name="Fox J.G."/>
        </authorList>
    </citation>
    <scope>NUCLEOTIDE SEQUENCE [LARGE SCALE GENOMIC DNA]</scope>
    <source>
        <strain evidence="1 2">MIT 01-6451</strain>
    </source>
</reference>
<evidence type="ECO:0000313" key="2">
    <source>
        <dbReference type="Proteomes" id="UP000029707"/>
    </source>
</evidence>